<evidence type="ECO:0000313" key="1">
    <source>
        <dbReference type="EMBL" id="SMB90061.1"/>
    </source>
</evidence>
<dbReference type="AlphaFoldDB" id="A0A1W1VAI9"/>
<evidence type="ECO:0000313" key="2">
    <source>
        <dbReference type="Proteomes" id="UP000192368"/>
    </source>
</evidence>
<keyword evidence="2" id="KW-1185">Reference proteome</keyword>
<name>A0A1W1VAI9_PEPAS</name>
<gene>
    <name evidence="1" type="ORF">SAMN00017477_1562</name>
</gene>
<dbReference type="EMBL" id="FWWR01000011">
    <property type="protein sequence ID" value="SMB90061.1"/>
    <property type="molecule type" value="Genomic_DNA"/>
</dbReference>
<reference evidence="2" key="1">
    <citation type="submission" date="2017-04" db="EMBL/GenBank/DDBJ databases">
        <authorList>
            <person name="Varghese N."/>
            <person name="Submissions S."/>
        </authorList>
    </citation>
    <scope>NUCLEOTIDE SEQUENCE [LARGE SCALE GENOMIC DNA]</scope>
    <source>
        <strain evidence="2">DSM 20463</strain>
    </source>
</reference>
<protein>
    <submittedName>
        <fullName evidence="1">Uncharacterized protein</fullName>
    </submittedName>
</protein>
<organism evidence="1 2">
    <name type="scientific">Peptoniphilus asaccharolyticus DSM 20463</name>
    <dbReference type="NCBI Taxonomy" id="573058"/>
    <lineage>
        <taxon>Bacteria</taxon>
        <taxon>Bacillati</taxon>
        <taxon>Bacillota</taxon>
        <taxon>Tissierellia</taxon>
        <taxon>Tissierellales</taxon>
        <taxon>Peptoniphilaceae</taxon>
        <taxon>Peptoniphilus</taxon>
    </lineage>
</organism>
<proteinExistence type="predicted"/>
<sequence>MERTLLTEVRDYLIESLEGREDIICYSCDLASTLTEDINRDGDVECDTHRTIEKIREYWYEYSSVYEYTRDNWGIEVNPFKEPEKFDVIAYIAIAEELLYRCKYIDENWDEEITLTKSIIKKIKRQLNTVAFNLKEYEY</sequence>
<accession>A0A1W1VAI9</accession>
<dbReference type="RefSeq" id="WP_084231128.1">
    <property type="nucleotide sequence ID" value="NZ_FWWR01000011.1"/>
</dbReference>
<dbReference type="Proteomes" id="UP000192368">
    <property type="component" value="Unassembled WGS sequence"/>
</dbReference>